<dbReference type="SUPFAM" id="SSF46689">
    <property type="entry name" value="Homeodomain-like"/>
    <property type="match status" value="1"/>
</dbReference>
<organism evidence="7 8">
    <name type="scientific">Burkholderia arboris</name>
    <dbReference type="NCBI Taxonomy" id="488730"/>
    <lineage>
        <taxon>Bacteria</taxon>
        <taxon>Pseudomonadati</taxon>
        <taxon>Pseudomonadota</taxon>
        <taxon>Betaproteobacteria</taxon>
        <taxon>Burkholderiales</taxon>
        <taxon>Burkholderiaceae</taxon>
        <taxon>Burkholderia</taxon>
        <taxon>Burkholderia cepacia complex</taxon>
    </lineage>
</organism>
<protein>
    <submittedName>
        <fullName evidence="7">TetR/AcrR family transcriptional regulator</fullName>
    </submittedName>
</protein>
<keyword evidence="2" id="KW-0805">Transcription regulation</keyword>
<proteinExistence type="predicted"/>
<keyword evidence="3 5" id="KW-0238">DNA-binding</keyword>
<dbReference type="RefSeq" id="WP_340626145.1">
    <property type="nucleotide sequence ID" value="NZ_CP109823.1"/>
</dbReference>
<evidence type="ECO:0000313" key="7">
    <source>
        <dbReference type="EMBL" id="XAE53916.1"/>
    </source>
</evidence>
<evidence type="ECO:0000256" key="1">
    <source>
        <dbReference type="ARBA" id="ARBA00022491"/>
    </source>
</evidence>
<dbReference type="InterPro" id="IPR023772">
    <property type="entry name" value="DNA-bd_HTH_TetR-type_CS"/>
</dbReference>
<keyword evidence="4" id="KW-0804">Transcription</keyword>
<dbReference type="Proteomes" id="UP001448498">
    <property type="component" value="Chromosome 2"/>
</dbReference>
<keyword evidence="8" id="KW-1185">Reference proteome</keyword>
<dbReference type="PANTHER" id="PTHR47506:SF1">
    <property type="entry name" value="HTH-TYPE TRANSCRIPTIONAL REGULATOR YJDC"/>
    <property type="match status" value="1"/>
</dbReference>
<dbReference type="Pfam" id="PF16925">
    <property type="entry name" value="TetR_C_13"/>
    <property type="match status" value="1"/>
</dbReference>
<evidence type="ECO:0000256" key="3">
    <source>
        <dbReference type="ARBA" id="ARBA00023125"/>
    </source>
</evidence>
<feature type="domain" description="HTH tetR-type" evidence="6">
    <location>
        <begin position="7"/>
        <end position="67"/>
    </location>
</feature>
<dbReference type="PANTHER" id="PTHR47506">
    <property type="entry name" value="TRANSCRIPTIONAL REGULATORY PROTEIN"/>
    <property type="match status" value="1"/>
</dbReference>
<reference evidence="7 8" key="1">
    <citation type="submission" date="2022-10" db="EMBL/GenBank/DDBJ databases">
        <title>Genomic of Burkholderia cepacia PN-1.</title>
        <authorList>
            <person name="Yang Y."/>
            <person name="Guan H."/>
            <person name="Huang J."/>
        </authorList>
    </citation>
    <scope>NUCLEOTIDE SEQUENCE [LARGE SCALE GENOMIC DNA]</scope>
    <source>
        <strain evidence="7 8">PN-1</strain>
    </source>
</reference>
<sequence>MAGRPREFDRDTALKQAMLVFWRRGYEGTSMSDLVEVMGIASARIYAAFGSKEALFQEAVALYEQSDGGFADRALRETNVRAAIETMLHEAIATYTRRGRPHGCMVVSSATNYSASNEGVMAWLTEHRRARTQSILERLREALAQGQLKPGTDVGALADFYAVQLHGISVQSRDGVSKDRLLAAVGPAMMPLDLALR</sequence>
<dbReference type="InterPro" id="IPR009057">
    <property type="entry name" value="Homeodomain-like_sf"/>
</dbReference>
<dbReference type="InterPro" id="IPR001647">
    <property type="entry name" value="HTH_TetR"/>
</dbReference>
<evidence type="ECO:0000256" key="4">
    <source>
        <dbReference type="ARBA" id="ARBA00023163"/>
    </source>
</evidence>
<evidence type="ECO:0000259" key="6">
    <source>
        <dbReference type="PROSITE" id="PS50977"/>
    </source>
</evidence>
<keyword evidence="1" id="KW-0678">Repressor</keyword>
<evidence type="ECO:0000256" key="5">
    <source>
        <dbReference type="PROSITE-ProRule" id="PRU00335"/>
    </source>
</evidence>
<gene>
    <name evidence="7" type="ORF">OHZ10_35380</name>
</gene>
<dbReference type="Gene3D" id="1.10.357.10">
    <property type="entry name" value="Tetracycline Repressor, domain 2"/>
    <property type="match status" value="1"/>
</dbReference>
<dbReference type="PROSITE" id="PS01081">
    <property type="entry name" value="HTH_TETR_1"/>
    <property type="match status" value="1"/>
</dbReference>
<dbReference type="Gene3D" id="1.10.10.60">
    <property type="entry name" value="Homeodomain-like"/>
    <property type="match status" value="1"/>
</dbReference>
<dbReference type="InterPro" id="IPR011075">
    <property type="entry name" value="TetR_C"/>
</dbReference>
<dbReference type="SUPFAM" id="SSF48498">
    <property type="entry name" value="Tetracyclin repressor-like, C-terminal domain"/>
    <property type="match status" value="1"/>
</dbReference>
<evidence type="ECO:0000256" key="2">
    <source>
        <dbReference type="ARBA" id="ARBA00023015"/>
    </source>
</evidence>
<dbReference type="Pfam" id="PF00440">
    <property type="entry name" value="TetR_N"/>
    <property type="match status" value="1"/>
</dbReference>
<feature type="DNA-binding region" description="H-T-H motif" evidence="5">
    <location>
        <begin position="30"/>
        <end position="49"/>
    </location>
</feature>
<dbReference type="EMBL" id="CP109823">
    <property type="protein sequence ID" value="XAE53916.1"/>
    <property type="molecule type" value="Genomic_DNA"/>
</dbReference>
<evidence type="ECO:0000313" key="8">
    <source>
        <dbReference type="Proteomes" id="UP001448498"/>
    </source>
</evidence>
<dbReference type="InterPro" id="IPR036271">
    <property type="entry name" value="Tet_transcr_reg_TetR-rel_C_sf"/>
</dbReference>
<dbReference type="PROSITE" id="PS50977">
    <property type="entry name" value="HTH_TETR_2"/>
    <property type="match status" value="1"/>
</dbReference>
<name>A0ABZ3DXK1_9BURK</name>
<accession>A0ABZ3DXK1</accession>